<comment type="caution">
    <text evidence="2">The sequence shown here is derived from an EMBL/GenBank/DDBJ whole genome shotgun (WGS) entry which is preliminary data.</text>
</comment>
<dbReference type="EMBL" id="JBGFUD010022668">
    <property type="protein sequence ID" value="MFH4984878.1"/>
    <property type="molecule type" value="Genomic_DNA"/>
</dbReference>
<dbReference type="AlphaFoldDB" id="A0ABD6EY31"/>
<protein>
    <submittedName>
        <fullName evidence="2">Uncharacterized protein</fullName>
    </submittedName>
</protein>
<accession>A0ABD6EY31</accession>
<keyword evidence="3" id="KW-1185">Reference proteome</keyword>
<sequence>MSEPKKKTNCAPFDIGRVDEYVVAAGMLMSMLLECDIDECCCKRPQTKQTHHRTVSPEYTALLTVNVPPTFLSFFPDYLPSSILLIIGMGVTGVVSYSKISV</sequence>
<evidence type="ECO:0000256" key="1">
    <source>
        <dbReference type="SAM" id="Phobius"/>
    </source>
</evidence>
<gene>
    <name evidence="2" type="ORF">AB6A40_011587</name>
</gene>
<feature type="transmembrane region" description="Helical" evidence="1">
    <location>
        <begin position="78"/>
        <end position="97"/>
    </location>
</feature>
<evidence type="ECO:0000313" key="3">
    <source>
        <dbReference type="Proteomes" id="UP001608902"/>
    </source>
</evidence>
<keyword evidence="1" id="KW-0472">Membrane</keyword>
<reference evidence="2 3" key="1">
    <citation type="submission" date="2024-08" db="EMBL/GenBank/DDBJ databases">
        <title>Gnathostoma spinigerum genome.</title>
        <authorList>
            <person name="Gonzalez-Bertolin B."/>
            <person name="Monzon S."/>
            <person name="Zaballos A."/>
            <person name="Jimenez P."/>
            <person name="Dekumyoy P."/>
            <person name="Varona S."/>
            <person name="Cuesta I."/>
            <person name="Sumanam S."/>
            <person name="Adisakwattana P."/>
            <person name="Gasser R.B."/>
            <person name="Hernandez-Gonzalez A."/>
            <person name="Young N.D."/>
            <person name="Perteguer M.J."/>
        </authorList>
    </citation>
    <scope>NUCLEOTIDE SEQUENCE [LARGE SCALE GENOMIC DNA]</scope>
    <source>
        <strain evidence="2">AL3</strain>
        <tissue evidence="2">Liver</tissue>
    </source>
</reference>
<dbReference type="Proteomes" id="UP001608902">
    <property type="component" value="Unassembled WGS sequence"/>
</dbReference>
<evidence type="ECO:0000313" key="2">
    <source>
        <dbReference type="EMBL" id="MFH4984878.1"/>
    </source>
</evidence>
<name>A0ABD6EY31_9BILA</name>
<keyword evidence="1" id="KW-1133">Transmembrane helix</keyword>
<keyword evidence="1" id="KW-0812">Transmembrane</keyword>
<proteinExistence type="predicted"/>
<organism evidence="2 3">
    <name type="scientific">Gnathostoma spinigerum</name>
    <dbReference type="NCBI Taxonomy" id="75299"/>
    <lineage>
        <taxon>Eukaryota</taxon>
        <taxon>Metazoa</taxon>
        <taxon>Ecdysozoa</taxon>
        <taxon>Nematoda</taxon>
        <taxon>Chromadorea</taxon>
        <taxon>Rhabditida</taxon>
        <taxon>Spirurina</taxon>
        <taxon>Gnathostomatomorpha</taxon>
        <taxon>Gnathostomatoidea</taxon>
        <taxon>Gnathostomatidae</taxon>
        <taxon>Gnathostoma</taxon>
    </lineage>
</organism>